<evidence type="ECO:0000313" key="2">
    <source>
        <dbReference type="EMBL" id="KFB98792.1"/>
    </source>
</evidence>
<protein>
    <submittedName>
        <fullName evidence="2">Carboxymuconolactone decarboxylase family protein</fullName>
        <ecNumber evidence="2">1.11.1.15</ecNumber>
    </submittedName>
</protein>
<feature type="domain" description="Carboxymuconolactone decarboxylase-like" evidence="1">
    <location>
        <begin position="12"/>
        <end position="94"/>
    </location>
</feature>
<organism evidence="2 3">
    <name type="scientific">Trabulsiella guamensis ATCC 49490</name>
    <dbReference type="NCBI Taxonomy" id="1005994"/>
    <lineage>
        <taxon>Bacteria</taxon>
        <taxon>Pseudomonadati</taxon>
        <taxon>Pseudomonadota</taxon>
        <taxon>Gammaproteobacteria</taxon>
        <taxon>Enterobacterales</taxon>
        <taxon>Enterobacteriaceae</taxon>
        <taxon>Trabulsiella</taxon>
    </lineage>
</organism>
<dbReference type="InterPro" id="IPR004675">
    <property type="entry name" value="AhpD_core"/>
</dbReference>
<dbReference type="GO" id="GO:0051920">
    <property type="term" value="F:peroxiredoxin activity"/>
    <property type="evidence" value="ECO:0007669"/>
    <property type="project" value="InterPro"/>
</dbReference>
<keyword evidence="2" id="KW-0575">Peroxidase</keyword>
<comment type="caution">
    <text evidence="2">The sequence shown here is derived from an EMBL/GenBank/DDBJ whole genome shotgun (WGS) entry which is preliminary data.</text>
</comment>
<dbReference type="EMBL" id="JMTB01000121">
    <property type="protein sequence ID" value="KFB98792.1"/>
    <property type="molecule type" value="Genomic_DNA"/>
</dbReference>
<dbReference type="InterPro" id="IPR029032">
    <property type="entry name" value="AhpD-like"/>
</dbReference>
<gene>
    <name evidence="2" type="ORF">GTGU_04463</name>
</gene>
<evidence type="ECO:0000313" key="3">
    <source>
        <dbReference type="Proteomes" id="UP000028630"/>
    </source>
</evidence>
<dbReference type="PANTHER" id="PTHR34846:SF10">
    <property type="entry name" value="CYTOPLASMIC PROTEIN"/>
    <property type="match status" value="1"/>
</dbReference>
<dbReference type="OrthoDB" id="9801997at2"/>
<dbReference type="NCBIfam" id="TIGR00778">
    <property type="entry name" value="ahpD_dom"/>
    <property type="match status" value="1"/>
</dbReference>
<dbReference type="RefSeq" id="WP_038162686.1">
    <property type="nucleotide sequence ID" value="NZ_JMTB01000121.1"/>
</dbReference>
<dbReference type="EC" id="1.11.1.15" evidence="2"/>
<dbReference type="Pfam" id="PF02627">
    <property type="entry name" value="CMD"/>
    <property type="match status" value="1"/>
</dbReference>
<accession>A0A084ZMU8</accession>
<dbReference type="SUPFAM" id="SSF69118">
    <property type="entry name" value="AhpD-like"/>
    <property type="match status" value="1"/>
</dbReference>
<dbReference type="InterPro" id="IPR003779">
    <property type="entry name" value="CMD-like"/>
</dbReference>
<dbReference type="PANTHER" id="PTHR34846">
    <property type="entry name" value="4-CARBOXYMUCONOLACTONE DECARBOXYLASE FAMILY PROTEIN (AFU_ORTHOLOGUE AFUA_6G11590)"/>
    <property type="match status" value="1"/>
</dbReference>
<name>A0A084ZMU8_9ENTR</name>
<proteinExistence type="predicted"/>
<keyword evidence="3" id="KW-1185">Reference proteome</keyword>
<sequence>MSTRVNHFKATPALVKSLSELSMATGNASVAPTLKHLIDIRVSQLNGCAFCLDMHVKEAKIDGERELRIYHLPIWRESPLFSAREKAALAFAEALTRITEHGVSDALYRNLTEHFSETEIAELNFMIAVINTWNRLQITARAVPGSMDAAFGLTKADLA</sequence>
<reference evidence="3" key="1">
    <citation type="submission" date="2014-05" db="EMBL/GenBank/DDBJ databases">
        <title>ATOL: Assembling a taxonomically balanced genome-scale reconstruction of the evolutionary history of the Enterobacteriaceae.</title>
        <authorList>
            <person name="Plunkett G. III"/>
            <person name="Neeno-Eckwall E.C."/>
            <person name="Glasner J.D."/>
            <person name="Perna N.T."/>
        </authorList>
    </citation>
    <scope>NUCLEOTIDE SEQUENCE [LARGE SCALE GENOMIC DNA]</scope>
    <source>
        <strain evidence="3">ATCC 49490</strain>
    </source>
</reference>
<dbReference type="AlphaFoldDB" id="A0A084ZMU8"/>
<keyword evidence="2" id="KW-0560">Oxidoreductase</keyword>
<dbReference type="Gene3D" id="1.20.1290.10">
    <property type="entry name" value="AhpD-like"/>
    <property type="match status" value="1"/>
</dbReference>
<evidence type="ECO:0000259" key="1">
    <source>
        <dbReference type="Pfam" id="PF02627"/>
    </source>
</evidence>
<dbReference type="eggNOG" id="COG2128">
    <property type="taxonomic scope" value="Bacteria"/>
</dbReference>
<dbReference type="Proteomes" id="UP000028630">
    <property type="component" value="Unassembled WGS sequence"/>
</dbReference>